<dbReference type="AlphaFoldDB" id="A0A256GRJ3"/>
<organism evidence="1 2">
    <name type="scientific">Brucella lupini</name>
    <dbReference type="NCBI Taxonomy" id="255457"/>
    <lineage>
        <taxon>Bacteria</taxon>
        <taxon>Pseudomonadati</taxon>
        <taxon>Pseudomonadota</taxon>
        <taxon>Alphaproteobacteria</taxon>
        <taxon>Hyphomicrobiales</taxon>
        <taxon>Brucellaceae</taxon>
        <taxon>Brucella/Ochrobactrum group</taxon>
        <taxon>Brucella</taxon>
    </lineage>
</organism>
<protein>
    <submittedName>
        <fullName evidence="1">Uncharacterized protein</fullName>
    </submittedName>
</protein>
<accession>A0A256GRJ3</accession>
<proteinExistence type="predicted"/>
<reference evidence="1 2" key="1">
    <citation type="submission" date="2017-07" db="EMBL/GenBank/DDBJ databases">
        <title>Draft genome of Ochrobactrum lupini type strain LUP21.</title>
        <authorList>
            <person name="Krzyzanowska D.M."/>
            <person name="Jafra S."/>
        </authorList>
    </citation>
    <scope>NUCLEOTIDE SEQUENCE [LARGE SCALE GENOMIC DNA]</scope>
    <source>
        <strain evidence="1 2">LUP21</strain>
    </source>
</reference>
<name>A0A256GRJ3_9HYPH</name>
<evidence type="ECO:0000313" key="2">
    <source>
        <dbReference type="Proteomes" id="UP000216363"/>
    </source>
</evidence>
<dbReference type="Proteomes" id="UP000216363">
    <property type="component" value="Unassembled WGS sequence"/>
</dbReference>
<comment type="caution">
    <text evidence="1">The sequence shown here is derived from an EMBL/GenBank/DDBJ whole genome shotgun (WGS) entry which is preliminary data.</text>
</comment>
<sequence>MAAGNLFHTVFIERGKCFLSGVAETEPHRKPFRNSMRPRLELA</sequence>
<dbReference type="EMBL" id="NNRN01000046">
    <property type="protein sequence ID" value="OYR29805.1"/>
    <property type="molecule type" value="Genomic_DNA"/>
</dbReference>
<gene>
    <name evidence="1" type="ORF">CES86_2370</name>
</gene>
<evidence type="ECO:0000313" key="1">
    <source>
        <dbReference type="EMBL" id="OYR29805.1"/>
    </source>
</evidence>